<evidence type="ECO:0000313" key="13">
    <source>
        <dbReference type="Proteomes" id="UP000001937"/>
    </source>
</evidence>
<dbReference type="HOGENOM" id="CLU_896446_0_0_11"/>
<feature type="region of interest" description="Disordered" evidence="9">
    <location>
        <begin position="274"/>
        <end position="310"/>
    </location>
</feature>
<evidence type="ECO:0000256" key="1">
    <source>
        <dbReference type="ARBA" id="ARBA00000085"/>
    </source>
</evidence>
<keyword evidence="10" id="KW-0812">Transmembrane</keyword>
<keyword evidence="10" id="KW-1133">Transmembrane helix</keyword>
<evidence type="ECO:0000259" key="11">
    <source>
        <dbReference type="Pfam" id="PF07730"/>
    </source>
</evidence>
<gene>
    <name evidence="12" type="ordered locus">Francci3_0305</name>
</gene>
<dbReference type="InterPro" id="IPR011712">
    <property type="entry name" value="Sig_transdc_His_kin_sub3_dim/P"/>
</dbReference>
<keyword evidence="7" id="KW-0067">ATP-binding</keyword>
<keyword evidence="5" id="KW-0547">Nucleotide-binding</keyword>
<protein>
    <recommendedName>
        <fullName evidence="2">histidine kinase</fullName>
        <ecNumber evidence="2">2.7.13.3</ecNumber>
    </recommendedName>
</protein>
<evidence type="ECO:0000256" key="6">
    <source>
        <dbReference type="ARBA" id="ARBA00022777"/>
    </source>
</evidence>
<feature type="transmembrane region" description="Helical" evidence="10">
    <location>
        <begin position="124"/>
        <end position="145"/>
    </location>
</feature>
<feature type="compositionally biased region" description="Low complexity" evidence="9">
    <location>
        <begin position="274"/>
        <end position="289"/>
    </location>
</feature>
<keyword evidence="13" id="KW-1185">Reference proteome</keyword>
<dbReference type="InterPro" id="IPR050482">
    <property type="entry name" value="Sensor_HK_TwoCompSys"/>
</dbReference>
<evidence type="ECO:0000256" key="10">
    <source>
        <dbReference type="SAM" id="Phobius"/>
    </source>
</evidence>
<dbReference type="STRING" id="106370.Francci3_0305"/>
<evidence type="ECO:0000256" key="9">
    <source>
        <dbReference type="SAM" id="MobiDB-lite"/>
    </source>
</evidence>
<feature type="transmembrane region" description="Helical" evidence="10">
    <location>
        <begin position="57"/>
        <end position="72"/>
    </location>
</feature>
<dbReference type="GO" id="GO:0046983">
    <property type="term" value="F:protein dimerization activity"/>
    <property type="evidence" value="ECO:0007669"/>
    <property type="project" value="InterPro"/>
</dbReference>
<dbReference type="AlphaFoldDB" id="Q2JGA0"/>
<keyword evidence="3" id="KW-0597">Phosphoprotein</keyword>
<dbReference type="GO" id="GO:0005524">
    <property type="term" value="F:ATP binding"/>
    <property type="evidence" value="ECO:0007669"/>
    <property type="project" value="UniProtKB-KW"/>
</dbReference>
<dbReference type="Proteomes" id="UP000001937">
    <property type="component" value="Chromosome"/>
</dbReference>
<accession>Q2JGA0</accession>
<dbReference type="Gene3D" id="1.20.5.1930">
    <property type="match status" value="1"/>
</dbReference>
<dbReference type="KEGG" id="fra:Francci3_0305"/>
<feature type="transmembrane region" description="Helical" evidence="10">
    <location>
        <begin position="20"/>
        <end position="37"/>
    </location>
</feature>
<dbReference type="eggNOG" id="COG4585">
    <property type="taxonomic scope" value="Bacteria"/>
</dbReference>
<evidence type="ECO:0000256" key="4">
    <source>
        <dbReference type="ARBA" id="ARBA00022679"/>
    </source>
</evidence>
<proteinExistence type="predicted"/>
<evidence type="ECO:0000256" key="8">
    <source>
        <dbReference type="ARBA" id="ARBA00023012"/>
    </source>
</evidence>
<dbReference type="EMBL" id="CP000249">
    <property type="protein sequence ID" value="ABD09692.1"/>
    <property type="molecule type" value="Genomic_DNA"/>
</dbReference>
<evidence type="ECO:0000256" key="3">
    <source>
        <dbReference type="ARBA" id="ARBA00022553"/>
    </source>
</evidence>
<dbReference type="GO" id="GO:0016020">
    <property type="term" value="C:membrane"/>
    <property type="evidence" value="ECO:0007669"/>
    <property type="project" value="InterPro"/>
</dbReference>
<dbReference type="Pfam" id="PF07730">
    <property type="entry name" value="HisKA_3"/>
    <property type="match status" value="1"/>
</dbReference>
<comment type="catalytic activity">
    <reaction evidence="1">
        <text>ATP + protein L-histidine = ADP + protein N-phospho-L-histidine.</text>
        <dbReference type="EC" id="2.7.13.3"/>
    </reaction>
</comment>
<evidence type="ECO:0000256" key="2">
    <source>
        <dbReference type="ARBA" id="ARBA00012438"/>
    </source>
</evidence>
<sequence>MSARRRLATVGEMVEARRGIFPVIGDLLFTAFIAAALLRGSGEVGADQVPPSRPLDAFAYVLLALLAAAIPLRRRAPLAMLMATSLLLGGYLGTGYPHGPAFFPVIVSGLAVGLRHDQRTTSRAVGVCVLLIFLGSVVALLRGYADGGWKFGITMIGTVASCTVPAFVGALIRLNRIASAQAKEEATRRRIEQERLRMAREVHDVVGHSRSIISLQAAVALHVLDRRPEQAQVALEAIRRTSVDALDELRATLALTRAGRRADPAAAADSVTAAASAAATTSAAAASSTDTREGGPAGPARRLTSRPGPR</sequence>
<dbReference type="PANTHER" id="PTHR24421:SF10">
    <property type="entry name" value="NITRATE_NITRITE SENSOR PROTEIN NARQ"/>
    <property type="match status" value="1"/>
</dbReference>
<feature type="transmembrane region" description="Helical" evidence="10">
    <location>
        <begin position="151"/>
        <end position="172"/>
    </location>
</feature>
<name>Q2JGA0_FRACC</name>
<reference evidence="12 13" key="1">
    <citation type="journal article" date="2007" name="Genome Res.">
        <title>Genome characteristics of facultatively symbiotic Frankia sp. strains reflect host range and host plant biogeography.</title>
        <authorList>
            <person name="Normand P."/>
            <person name="Lapierre P."/>
            <person name="Tisa L.S."/>
            <person name="Gogarten J.P."/>
            <person name="Alloisio N."/>
            <person name="Bagnarol E."/>
            <person name="Bassi C.A."/>
            <person name="Berry A.M."/>
            <person name="Bickhart D.M."/>
            <person name="Choisne N."/>
            <person name="Couloux A."/>
            <person name="Cournoyer B."/>
            <person name="Cruveiller S."/>
            <person name="Daubin V."/>
            <person name="Demange N."/>
            <person name="Francino M.P."/>
            <person name="Goltsman E."/>
            <person name="Huang Y."/>
            <person name="Kopp O.R."/>
            <person name="Labarre L."/>
            <person name="Lapidus A."/>
            <person name="Lavire C."/>
            <person name="Marechal J."/>
            <person name="Martinez M."/>
            <person name="Mastronunzio J.E."/>
            <person name="Mullin B.C."/>
            <person name="Niemann J."/>
            <person name="Pujic P."/>
            <person name="Rawnsley T."/>
            <person name="Rouy Z."/>
            <person name="Schenowitz C."/>
            <person name="Sellstedt A."/>
            <person name="Tavares F."/>
            <person name="Tomkins J.P."/>
            <person name="Vallenet D."/>
            <person name="Valverde C."/>
            <person name="Wall L.G."/>
            <person name="Wang Y."/>
            <person name="Medigue C."/>
            <person name="Benson D.R."/>
        </authorList>
    </citation>
    <scope>NUCLEOTIDE SEQUENCE [LARGE SCALE GENOMIC DNA]</scope>
    <source>
        <strain evidence="13">DSM 45818 / CECT 9043 / CcI3</strain>
    </source>
</reference>
<keyword evidence="10" id="KW-0472">Membrane</keyword>
<keyword evidence="6 12" id="KW-0418">Kinase</keyword>
<dbReference type="PANTHER" id="PTHR24421">
    <property type="entry name" value="NITRATE/NITRITE SENSOR PROTEIN NARX-RELATED"/>
    <property type="match status" value="1"/>
</dbReference>
<keyword evidence="8" id="KW-0902">Two-component regulatory system</keyword>
<dbReference type="GO" id="GO:0000155">
    <property type="term" value="F:phosphorelay sensor kinase activity"/>
    <property type="evidence" value="ECO:0007669"/>
    <property type="project" value="InterPro"/>
</dbReference>
<keyword evidence="4" id="KW-0808">Transferase</keyword>
<feature type="domain" description="Signal transduction histidine kinase subgroup 3 dimerisation and phosphoacceptor" evidence="11">
    <location>
        <begin position="194"/>
        <end position="257"/>
    </location>
</feature>
<evidence type="ECO:0000256" key="5">
    <source>
        <dbReference type="ARBA" id="ARBA00022741"/>
    </source>
</evidence>
<organism evidence="12 13">
    <name type="scientific">Frankia casuarinae (strain DSM 45818 / CECT 9043 / HFP020203 / CcI3)</name>
    <dbReference type="NCBI Taxonomy" id="106370"/>
    <lineage>
        <taxon>Bacteria</taxon>
        <taxon>Bacillati</taxon>
        <taxon>Actinomycetota</taxon>
        <taxon>Actinomycetes</taxon>
        <taxon>Frankiales</taxon>
        <taxon>Frankiaceae</taxon>
        <taxon>Frankia</taxon>
    </lineage>
</organism>
<dbReference type="EC" id="2.7.13.3" evidence="2"/>
<dbReference type="OrthoDB" id="227596at2"/>
<evidence type="ECO:0000313" key="12">
    <source>
        <dbReference type="EMBL" id="ABD09692.1"/>
    </source>
</evidence>
<evidence type="ECO:0000256" key="7">
    <source>
        <dbReference type="ARBA" id="ARBA00022840"/>
    </source>
</evidence>